<dbReference type="InterPro" id="IPR036291">
    <property type="entry name" value="NAD(P)-bd_dom_sf"/>
</dbReference>
<keyword evidence="2" id="KW-1185">Reference proteome</keyword>
<organism evidence="1 2">
    <name type="scientific">Kurthia sibirica</name>
    <dbReference type="NCBI Taxonomy" id="202750"/>
    <lineage>
        <taxon>Bacteria</taxon>
        <taxon>Bacillati</taxon>
        <taxon>Bacillota</taxon>
        <taxon>Bacilli</taxon>
        <taxon>Bacillales</taxon>
        <taxon>Caryophanaceae</taxon>
        <taxon>Kurthia</taxon>
    </lineage>
</organism>
<dbReference type="Gene3D" id="3.40.50.720">
    <property type="entry name" value="NAD(P)-binding Rossmann-like Domain"/>
    <property type="match status" value="1"/>
</dbReference>
<evidence type="ECO:0000313" key="1">
    <source>
        <dbReference type="EMBL" id="PWI24712.1"/>
    </source>
</evidence>
<dbReference type="OrthoDB" id="306388at2"/>
<gene>
    <name evidence="1" type="ORF">DEX24_12165</name>
</gene>
<reference evidence="1 2" key="1">
    <citation type="submission" date="2018-05" db="EMBL/GenBank/DDBJ databases">
        <title>Kurthia sibirica genome sequence.</title>
        <authorList>
            <person name="Maclea K.S."/>
            <person name="Goen A.E."/>
        </authorList>
    </citation>
    <scope>NUCLEOTIDE SEQUENCE [LARGE SCALE GENOMIC DNA]</scope>
    <source>
        <strain evidence="1 2">ATCC 49154</strain>
    </source>
</reference>
<dbReference type="SUPFAM" id="SSF51735">
    <property type="entry name" value="NAD(P)-binding Rossmann-fold domains"/>
    <property type="match status" value="1"/>
</dbReference>
<dbReference type="Proteomes" id="UP000245938">
    <property type="component" value="Unassembled WGS sequence"/>
</dbReference>
<dbReference type="AlphaFoldDB" id="A0A2U3AJL5"/>
<dbReference type="InterPro" id="IPR002347">
    <property type="entry name" value="SDR_fam"/>
</dbReference>
<name>A0A2U3AJL5_9BACL</name>
<proteinExistence type="predicted"/>
<evidence type="ECO:0000313" key="2">
    <source>
        <dbReference type="Proteomes" id="UP000245938"/>
    </source>
</evidence>
<dbReference type="RefSeq" id="WP_109306679.1">
    <property type="nucleotide sequence ID" value="NZ_BJUF01000037.1"/>
</dbReference>
<sequence length="40" mass="4132">MSLPEDSGNAVLFLCSDLSKQINGIVIPVDGGYVAGKIPL</sequence>
<dbReference type="EMBL" id="QFVR01000017">
    <property type="protein sequence ID" value="PWI24712.1"/>
    <property type="molecule type" value="Genomic_DNA"/>
</dbReference>
<comment type="caution">
    <text evidence="1">The sequence shown here is derived from an EMBL/GenBank/DDBJ whole genome shotgun (WGS) entry which is preliminary data.</text>
</comment>
<dbReference type="Pfam" id="PF13561">
    <property type="entry name" value="adh_short_C2"/>
    <property type="match status" value="1"/>
</dbReference>
<accession>A0A2U3AJL5</accession>
<protein>
    <submittedName>
        <fullName evidence="1">Uncharacterized protein</fullName>
    </submittedName>
</protein>